<reference evidence="14" key="3">
    <citation type="submission" date="2022-12" db="EMBL/GenBank/DDBJ databases">
        <authorList>
            <person name="Sun Q."/>
            <person name="Zhou Y."/>
        </authorList>
    </citation>
    <scope>NUCLEOTIDE SEQUENCE</scope>
    <source>
        <strain evidence="14">CGMCC 1.15034</strain>
    </source>
</reference>
<dbReference type="HAMAP" id="MF_00484">
    <property type="entry name" value="Glycogen_synth"/>
    <property type="match status" value="1"/>
</dbReference>
<dbReference type="Proteomes" id="UP000593880">
    <property type="component" value="Chromosome"/>
</dbReference>
<dbReference type="RefSeq" id="WP_128964810.1">
    <property type="nucleotide sequence ID" value="NZ_BMHC01000001.1"/>
</dbReference>
<evidence type="ECO:0000259" key="12">
    <source>
        <dbReference type="Pfam" id="PF00534"/>
    </source>
</evidence>
<comment type="similarity">
    <text evidence="4 11">Belongs to the glycosyltransferase 1 family. Bacterial/plant glycogen synthase subfamily.</text>
</comment>
<dbReference type="GO" id="GO:0005978">
    <property type="term" value="P:glycogen biosynthetic process"/>
    <property type="evidence" value="ECO:0007669"/>
    <property type="project" value="UniProtKB-UniRule"/>
</dbReference>
<evidence type="ECO:0000256" key="8">
    <source>
        <dbReference type="ARBA" id="ARBA00022679"/>
    </source>
</evidence>
<evidence type="ECO:0000256" key="10">
    <source>
        <dbReference type="ARBA" id="ARBA00031722"/>
    </source>
</evidence>
<proteinExistence type="inferred from homology"/>
<dbReference type="PANTHER" id="PTHR45825:SF11">
    <property type="entry name" value="ALPHA AMYLASE DOMAIN-CONTAINING PROTEIN"/>
    <property type="match status" value="1"/>
</dbReference>
<dbReference type="AlphaFoldDB" id="A0A410V338"/>
<protein>
    <recommendedName>
        <fullName evidence="6 11">Glycogen synthase</fullName>
        <ecNumber evidence="5 11">2.4.1.21</ecNumber>
    </recommendedName>
    <alternativeName>
        <fullName evidence="10 11">Starch [bacterial glycogen] synthase</fullName>
    </alternativeName>
</protein>
<dbReference type="NCBIfam" id="NF001899">
    <property type="entry name" value="PRK00654.1-2"/>
    <property type="match status" value="1"/>
</dbReference>
<dbReference type="GO" id="GO:0004373">
    <property type="term" value="F:alpha-1,4-glucan glucosyltransferase (UDP-glucose donor) activity"/>
    <property type="evidence" value="ECO:0007669"/>
    <property type="project" value="InterPro"/>
</dbReference>
<dbReference type="InterPro" id="IPR013534">
    <property type="entry name" value="Starch_synth_cat_dom"/>
</dbReference>
<keyword evidence="8 11" id="KW-0808">Transferase</keyword>
<evidence type="ECO:0000256" key="1">
    <source>
        <dbReference type="ARBA" id="ARBA00001478"/>
    </source>
</evidence>
<evidence type="ECO:0000256" key="6">
    <source>
        <dbReference type="ARBA" id="ARBA00019935"/>
    </source>
</evidence>
<dbReference type="Proteomes" id="UP000625079">
    <property type="component" value="Unassembled WGS sequence"/>
</dbReference>
<organism evidence="14 17">
    <name type="scientific">Bradyrhizobium guangdongense</name>
    <dbReference type="NCBI Taxonomy" id="1325090"/>
    <lineage>
        <taxon>Bacteria</taxon>
        <taxon>Pseudomonadati</taxon>
        <taxon>Pseudomonadota</taxon>
        <taxon>Alphaproteobacteria</taxon>
        <taxon>Hyphomicrobiales</taxon>
        <taxon>Nitrobacteraceae</taxon>
        <taxon>Bradyrhizobium</taxon>
    </lineage>
</organism>
<gene>
    <name evidence="14" type="primary">glgA2</name>
    <name evidence="11" type="synonym">glgA</name>
    <name evidence="14" type="ORF">GCM10010987_01050</name>
    <name evidence="15" type="ORF">XH86_10860</name>
</gene>
<evidence type="ECO:0000256" key="4">
    <source>
        <dbReference type="ARBA" id="ARBA00010281"/>
    </source>
</evidence>
<evidence type="ECO:0000256" key="5">
    <source>
        <dbReference type="ARBA" id="ARBA00012588"/>
    </source>
</evidence>
<feature type="domain" description="Starch synthase catalytic" evidence="13">
    <location>
        <begin position="5"/>
        <end position="240"/>
    </location>
</feature>
<comment type="catalytic activity">
    <reaction evidence="1 11">
        <text>[(1-&gt;4)-alpha-D-glucosyl](n) + ADP-alpha-D-glucose = [(1-&gt;4)-alpha-D-glucosyl](n+1) + ADP + H(+)</text>
        <dbReference type="Rhea" id="RHEA:18189"/>
        <dbReference type="Rhea" id="RHEA-COMP:9584"/>
        <dbReference type="Rhea" id="RHEA-COMP:9587"/>
        <dbReference type="ChEBI" id="CHEBI:15378"/>
        <dbReference type="ChEBI" id="CHEBI:15444"/>
        <dbReference type="ChEBI" id="CHEBI:57498"/>
        <dbReference type="ChEBI" id="CHEBI:456216"/>
        <dbReference type="EC" id="2.4.1.21"/>
    </reaction>
</comment>
<dbReference type="Pfam" id="PF00534">
    <property type="entry name" value="Glycos_transf_1"/>
    <property type="match status" value="1"/>
</dbReference>
<dbReference type="PANTHER" id="PTHR45825">
    <property type="entry name" value="GRANULE-BOUND STARCH SYNTHASE 1, CHLOROPLASTIC/AMYLOPLASTIC"/>
    <property type="match status" value="1"/>
</dbReference>
<evidence type="ECO:0000313" key="16">
    <source>
        <dbReference type="Proteomes" id="UP000593880"/>
    </source>
</evidence>
<dbReference type="CDD" id="cd03791">
    <property type="entry name" value="GT5_Glycogen_synthase_DULL1-like"/>
    <property type="match status" value="1"/>
</dbReference>
<evidence type="ECO:0000256" key="9">
    <source>
        <dbReference type="ARBA" id="ARBA00023056"/>
    </source>
</evidence>
<name>A0A410V338_9BRAD</name>
<comment type="function">
    <text evidence="2 11">Synthesizes alpha-1,4-glucan chains using ADP-glucose.</text>
</comment>
<evidence type="ECO:0000313" key="17">
    <source>
        <dbReference type="Proteomes" id="UP000625079"/>
    </source>
</evidence>
<feature type="binding site" evidence="11">
    <location>
        <position position="18"/>
    </location>
    <ligand>
        <name>ADP-alpha-D-glucose</name>
        <dbReference type="ChEBI" id="CHEBI:57498"/>
    </ligand>
</feature>
<feature type="domain" description="Glycosyl transferase family 1" evidence="12">
    <location>
        <begin position="288"/>
        <end position="439"/>
    </location>
</feature>
<evidence type="ECO:0000313" key="14">
    <source>
        <dbReference type="EMBL" id="GGI18787.1"/>
    </source>
</evidence>
<keyword evidence="16" id="KW-1185">Reference proteome</keyword>
<dbReference type="InterPro" id="IPR011835">
    <property type="entry name" value="GS/SS"/>
</dbReference>
<dbReference type="NCBIfam" id="TIGR02095">
    <property type="entry name" value="glgA"/>
    <property type="match status" value="1"/>
</dbReference>
<reference evidence="15 16" key="2">
    <citation type="submission" date="2018-06" db="EMBL/GenBank/DDBJ databases">
        <title>Comparative genomics of rhizobia nodulating Arachis hypogaea in China.</title>
        <authorList>
            <person name="Li Y."/>
        </authorList>
    </citation>
    <scope>NUCLEOTIDE SEQUENCE [LARGE SCALE GENOMIC DNA]</scope>
    <source>
        <strain evidence="15 16">CCBAU 51658</strain>
    </source>
</reference>
<dbReference type="GO" id="GO:0009011">
    <property type="term" value="F:alpha-1,4-glucan glucosyltransferase (ADP-glucose donor) activity"/>
    <property type="evidence" value="ECO:0007669"/>
    <property type="project" value="UniProtKB-UniRule"/>
</dbReference>
<dbReference type="NCBIfam" id="NF010699">
    <property type="entry name" value="PRK14099.1"/>
    <property type="match status" value="1"/>
</dbReference>
<dbReference type="GO" id="GO:0005829">
    <property type="term" value="C:cytosol"/>
    <property type="evidence" value="ECO:0007669"/>
    <property type="project" value="TreeGrafter"/>
</dbReference>
<dbReference type="OrthoDB" id="9808590at2"/>
<dbReference type="FunFam" id="3.40.50.2000:FF:000011">
    <property type="entry name" value="Glycogen synthase"/>
    <property type="match status" value="1"/>
</dbReference>
<reference evidence="14" key="1">
    <citation type="journal article" date="2014" name="Int. J. Syst. Evol. Microbiol.">
        <title>Complete genome sequence of Corynebacterium casei LMG S-19264T (=DSM 44701T), isolated from a smear-ripened cheese.</title>
        <authorList>
            <consortium name="US DOE Joint Genome Institute (JGI-PGF)"/>
            <person name="Walter F."/>
            <person name="Albersmeier A."/>
            <person name="Kalinowski J."/>
            <person name="Ruckert C."/>
        </authorList>
    </citation>
    <scope>NUCLEOTIDE SEQUENCE</scope>
    <source>
        <strain evidence="14">CGMCC 1.15034</strain>
    </source>
</reference>
<dbReference type="SUPFAM" id="SSF53756">
    <property type="entry name" value="UDP-Glycosyltransferase/glycogen phosphorylase"/>
    <property type="match status" value="1"/>
</dbReference>
<dbReference type="InterPro" id="IPR001296">
    <property type="entry name" value="Glyco_trans_1"/>
</dbReference>
<sequence length="483" mass="51824">MTPVRVLAVASEVYPIIKTGGLADVAGALPIALKAHGVEMRTLMPGYPDVMRRLAGAAELRSWPDYFGGSGRLLAGSHDGLDLFVLDVPHLYARPGNPYVTAEGVDWPDNGVRFAALSRVAADIGRGLVPAFVPDVVHAHDWQGGLAPAYLHYDGGPRPGTVMTIHNMAYQGKFDRSLASAIGLPSHATFDVHGLEYFGGISFLKAGLQLADRITTVSPTYAHEIQSDEGGMGLGGLLRERSSVLSGILNGIDVEVWNPQTDPHIAYRFSSEDLAFRAANKAVLQQQFNLDSSDEAPLLGVISRLSWQKGLDLLLEAIPTILDQRMQLALLGSGDRDLQDRYQAAARANPGRIGVTIGYDEVLAHLIQAGSDALLVPSRFEPCGLTQLCALRYGAIPIVSRVGGLEDTIVDIGEAGREATGFKFAPVTADALAGSLRKANAAFHDKAAWRRLQRSGLATDVSWRNRAGEYAALYRGLMASRRA</sequence>
<dbReference type="Pfam" id="PF08323">
    <property type="entry name" value="Glyco_transf_5"/>
    <property type="match status" value="1"/>
</dbReference>
<dbReference type="Gene3D" id="3.40.50.2000">
    <property type="entry name" value="Glycogen Phosphorylase B"/>
    <property type="match status" value="2"/>
</dbReference>
<evidence type="ECO:0000256" key="2">
    <source>
        <dbReference type="ARBA" id="ARBA00002764"/>
    </source>
</evidence>
<accession>A0A410V338</accession>
<comment type="pathway">
    <text evidence="3 11">Glycan biosynthesis; glycogen biosynthesis.</text>
</comment>
<keyword evidence="7 11" id="KW-0328">Glycosyltransferase</keyword>
<evidence type="ECO:0000256" key="11">
    <source>
        <dbReference type="HAMAP-Rule" id="MF_00484"/>
    </source>
</evidence>
<dbReference type="EMBL" id="CP030057">
    <property type="protein sequence ID" value="QOZ59185.1"/>
    <property type="molecule type" value="Genomic_DNA"/>
</dbReference>
<dbReference type="EMBL" id="BMHC01000001">
    <property type="protein sequence ID" value="GGI18787.1"/>
    <property type="molecule type" value="Genomic_DNA"/>
</dbReference>
<evidence type="ECO:0000259" key="13">
    <source>
        <dbReference type="Pfam" id="PF08323"/>
    </source>
</evidence>
<keyword evidence="9 11" id="KW-0320">Glycogen biosynthesis</keyword>
<evidence type="ECO:0000256" key="7">
    <source>
        <dbReference type="ARBA" id="ARBA00022676"/>
    </source>
</evidence>
<evidence type="ECO:0000256" key="3">
    <source>
        <dbReference type="ARBA" id="ARBA00004964"/>
    </source>
</evidence>
<evidence type="ECO:0000313" key="15">
    <source>
        <dbReference type="EMBL" id="QOZ59185.1"/>
    </source>
</evidence>
<dbReference type="EC" id="2.4.1.21" evidence="5 11"/>